<reference evidence="2" key="1">
    <citation type="submission" date="2018-10" db="EMBL/GenBank/DDBJ databases">
        <title>Population genomic analysis revealed the cold adaptation of white poplar.</title>
        <authorList>
            <person name="Liu Y.-J."/>
        </authorList>
    </citation>
    <scope>NUCLEOTIDE SEQUENCE [LARGE SCALE GENOMIC DNA]</scope>
    <source>
        <strain evidence="2">PAL-ZL1</strain>
    </source>
</reference>
<feature type="region of interest" description="Disordered" evidence="1">
    <location>
        <begin position="1"/>
        <end position="26"/>
    </location>
</feature>
<accession>A0A4U5R4D8</accession>
<dbReference type="EMBL" id="RCHU01000001">
    <property type="protein sequence ID" value="TKS18594.1"/>
    <property type="molecule type" value="Genomic_DNA"/>
</dbReference>
<name>A0A4U5R4D8_POPAL</name>
<evidence type="ECO:0000256" key="1">
    <source>
        <dbReference type="SAM" id="MobiDB-lite"/>
    </source>
</evidence>
<proteinExistence type="predicted"/>
<evidence type="ECO:0000313" key="2">
    <source>
        <dbReference type="EMBL" id="TKS18594.1"/>
    </source>
</evidence>
<dbReference type="AlphaFoldDB" id="A0A4U5R4D8"/>
<protein>
    <submittedName>
        <fullName evidence="2">Uncharacterized protein</fullName>
    </submittedName>
</protein>
<gene>
    <name evidence="2" type="ORF">D5086_0000002630</name>
</gene>
<sequence length="228" mass="25818">MSKPQPASGTATANQNNYSNPSRPTRFIKNQEFEDRRLKGLCFWCDDKFVPGHRCRNKKVYSLSVLEEEEGSPEEEIIEEAASSREVTPHISLDALEGTVGLNTMKLTPIKPMTVQAANGDKMVCKFMCKGLRWKMQGISFQADVFIIDLSNCEMVLGIQWLSLLGDILCNYKHLWMSFDWQGQRVLLKGENPPKFQTIELKAVKCLSQGSPTRRGLFTLQLTVQGIR</sequence>
<organism evidence="2">
    <name type="scientific">Populus alba</name>
    <name type="common">White poplar</name>
    <dbReference type="NCBI Taxonomy" id="43335"/>
    <lineage>
        <taxon>Eukaryota</taxon>
        <taxon>Viridiplantae</taxon>
        <taxon>Streptophyta</taxon>
        <taxon>Embryophyta</taxon>
        <taxon>Tracheophyta</taxon>
        <taxon>Spermatophyta</taxon>
        <taxon>Magnoliopsida</taxon>
        <taxon>eudicotyledons</taxon>
        <taxon>Gunneridae</taxon>
        <taxon>Pentapetalae</taxon>
        <taxon>rosids</taxon>
        <taxon>fabids</taxon>
        <taxon>Malpighiales</taxon>
        <taxon>Salicaceae</taxon>
        <taxon>Saliceae</taxon>
        <taxon>Populus</taxon>
    </lineage>
</organism>
<comment type="caution">
    <text evidence="2">The sequence shown here is derived from an EMBL/GenBank/DDBJ whole genome shotgun (WGS) entry which is preliminary data.</text>
</comment>
<dbReference type="CDD" id="cd00303">
    <property type="entry name" value="retropepsin_like"/>
    <property type="match status" value="1"/>
</dbReference>
<dbReference type="InterPro" id="IPR021109">
    <property type="entry name" value="Peptidase_aspartic_dom_sf"/>
</dbReference>
<feature type="compositionally biased region" description="Polar residues" evidence="1">
    <location>
        <begin position="1"/>
        <end position="23"/>
    </location>
</feature>
<dbReference type="Pfam" id="PF08284">
    <property type="entry name" value="RVP_2"/>
    <property type="match status" value="1"/>
</dbReference>
<dbReference type="Gene3D" id="2.40.70.10">
    <property type="entry name" value="Acid Proteases"/>
    <property type="match status" value="1"/>
</dbReference>